<dbReference type="EMBL" id="UINC01085742">
    <property type="protein sequence ID" value="SVC33573.1"/>
    <property type="molecule type" value="Genomic_DNA"/>
</dbReference>
<feature type="non-terminal residue" evidence="2">
    <location>
        <position position="1"/>
    </location>
</feature>
<dbReference type="InterPro" id="IPR011066">
    <property type="entry name" value="MscS_channel_C_sf"/>
</dbReference>
<dbReference type="GO" id="GO:0016020">
    <property type="term" value="C:membrane"/>
    <property type="evidence" value="ECO:0007669"/>
    <property type="project" value="InterPro"/>
</dbReference>
<evidence type="ECO:0000313" key="2">
    <source>
        <dbReference type="EMBL" id="SVC33573.1"/>
    </source>
</evidence>
<sequence>RIMTRDDIEITLPNSLIANSKIINESGGYAENERIRITVSVAYGSDIDKIRAILMEISQDSKNVCKNPKPRLRFRSFGDSGLILQLLFWIDKPADRGRITDEINSAIYKRFMEEKIEIPYPQRTIHIKNTTSLTS</sequence>
<dbReference type="InterPro" id="IPR049278">
    <property type="entry name" value="MS_channel_C"/>
</dbReference>
<reference evidence="2" key="1">
    <citation type="submission" date="2018-05" db="EMBL/GenBank/DDBJ databases">
        <authorList>
            <person name="Lanie J.A."/>
            <person name="Ng W.-L."/>
            <person name="Kazmierczak K.M."/>
            <person name="Andrzejewski T.M."/>
            <person name="Davidsen T.M."/>
            <person name="Wayne K.J."/>
            <person name="Tettelin H."/>
            <person name="Glass J.I."/>
            <person name="Rusch D."/>
            <person name="Podicherti R."/>
            <person name="Tsui H.-C.T."/>
            <person name="Winkler M.E."/>
        </authorList>
    </citation>
    <scope>NUCLEOTIDE SEQUENCE</scope>
</reference>
<dbReference type="Gene3D" id="3.30.70.100">
    <property type="match status" value="1"/>
</dbReference>
<protein>
    <recommendedName>
        <fullName evidence="1">Mechanosensitive ion channel MscS C-terminal domain-containing protein</fullName>
    </recommendedName>
</protein>
<dbReference type="SUPFAM" id="SSF82689">
    <property type="entry name" value="Mechanosensitive channel protein MscS (YggB), C-terminal domain"/>
    <property type="match status" value="1"/>
</dbReference>
<accession>A0A382LBY3</accession>
<gene>
    <name evidence="2" type="ORF">METZ01_LOCUS286427</name>
</gene>
<dbReference type="InterPro" id="IPR045275">
    <property type="entry name" value="MscS_archaea/bacteria_type"/>
</dbReference>
<proteinExistence type="predicted"/>
<name>A0A382LBY3_9ZZZZ</name>
<feature type="domain" description="Mechanosensitive ion channel MscS C-terminal" evidence="1">
    <location>
        <begin position="35"/>
        <end position="118"/>
    </location>
</feature>
<dbReference type="Pfam" id="PF21082">
    <property type="entry name" value="MS_channel_3rd"/>
    <property type="match status" value="1"/>
</dbReference>
<dbReference type="AlphaFoldDB" id="A0A382LBY3"/>
<dbReference type="PANTHER" id="PTHR30221">
    <property type="entry name" value="SMALL-CONDUCTANCE MECHANOSENSITIVE CHANNEL"/>
    <property type="match status" value="1"/>
</dbReference>
<organism evidence="2">
    <name type="scientific">marine metagenome</name>
    <dbReference type="NCBI Taxonomy" id="408172"/>
    <lineage>
        <taxon>unclassified sequences</taxon>
        <taxon>metagenomes</taxon>
        <taxon>ecological metagenomes</taxon>
    </lineage>
</organism>
<dbReference type="PANTHER" id="PTHR30221:SF1">
    <property type="entry name" value="SMALL-CONDUCTANCE MECHANOSENSITIVE CHANNEL"/>
    <property type="match status" value="1"/>
</dbReference>
<evidence type="ECO:0000259" key="1">
    <source>
        <dbReference type="Pfam" id="PF21082"/>
    </source>
</evidence>
<dbReference type="GO" id="GO:0008381">
    <property type="term" value="F:mechanosensitive monoatomic ion channel activity"/>
    <property type="evidence" value="ECO:0007669"/>
    <property type="project" value="InterPro"/>
</dbReference>